<evidence type="ECO:0000256" key="2">
    <source>
        <dbReference type="ARBA" id="ARBA00022819"/>
    </source>
</evidence>
<dbReference type="InterPro" id="IPR040390">
    <property type="entry name" value="TIFY/JAZ"/>
</dbReference>
<proteinExistence type="inferred from homology"/>
<keyword evidence="7" id="KW-1185">Reference proteome</keyword>
<feature type="region of interest" description="Disordered" evidence="5">
    <location>
        <begin position="80"/>
        <end position="113"/>
    </location>
</feature>
<dbReference type="Pfam" id="PF09425">
    <property type="entry name" value="Jas_motif"/>
    <property type="match status" value="1"/>
</dbReference>
<keyword evidence="3" id="KW-0832">Ubl conjugation</keyword>
<keyword evidence="2 4" id="KW-1184">Jasmonic acid signaling pathway</keyword>
<dbReference type="GO" id="GO:2000022">
    <property type="term" value="P:regulation of jasmonic acid mediated signaling pathway"/>
    <property type="evidence" value="ECO:0007669"/>
    <property type="project" value="UniProtKB-UniRule"/>
</dbReference>
<dbReference type="SMART" id="SM00979">
    <property type="entry name" value="TIFY"/>
    <property type="match status" value="1"/>
</dbReference>
<dbReference type="GO" id="GO:0005634">
    <property type="term" value="C:nucleus"/>
    <property type="evidence" value="ECO:0007669"/>
    <property type="project" value="UniProtKB-SubCell"/>
</dbReference>
<dbReference type="PANTHER" id="PTHR33077:SF17">
    <property type="entry name" value="PROTEIN TIFY 5B"/>
    <property type="match status" value="1"/>
</dbReference>
<evidence type="ECO:0000256" key="5">
    <source>
        <dbReference type="SAM" id="MobiDB-lite"/>
    </source>
</evidence>
<comment type="domain">
    <text evidence="4">The jas domain is required for interaction with COI1.</text>
</comment>
<comment type="function">
    <text evidence="4">Repressor of jasmonate responses.</text>
</comment>
<comment type="similarity">
    <text evidence="1 4">Belongs to the TIFY/JAZ family.</text>
</comment>
<gene>
    <name evidence="8" type="primary">LOC105059530</name>
</gene>
<evidence type="ECO:0000256" key="1">
    <source>
        <dbReference type="ARBA" id="ARBA00008614"/>
    </source>
</evidence>
<dbReference type="KEGG" id="egu:105059530"/>
<evidence type="ECO:0000256" key="3">
    <source>
        <dbReference type="ARBA" id="ARBA00022843"/>
    </source>
</evidence>
<keyword evidence="4" id="KW-0539">Nucleus</keyword>
<name>A0A6I9SKB8_ELAGV</name>
<dbReference type="InParanoid" id="A0A6I9SKB8"/>
<dbReference type="RefSeq" id="XP_010941162.1">
    <property type="nucleotide sequence ID" value="XM_010942860.3"/>
</dbReference>
<evidence type="ECO:0000256" key="4">
    <source>
        <dbReference type="RuleBase" id="RU369065"/>
    </source>
</evidence>
<evidence type="ECO:0000313" key="7">
    <source>
        <dbReference type="Proteomes" id="UP000504607"/>
    </source>
</evidence>
<dbReference type="OrthoDB" id="782771at2759"/>
<sequence length="159" mass="18424">MKMVGDDCEPELHLSLGSSTESNRIGGSSANSEQNNQQQQQQQQQQQITIFYNGRICVCDVTEFQVRAIISMANREMDDRLKKKQLHHQQQHQYLQENRNESSPPHQPQAAPPQLLNQGLLMKRSLQRFLQKRKTRINAATTPYTPYNHRHEILFSPTS</sequence>
<dbReference type="GO" id="GO:0009611">
    <property type="term" value="P:response to wounding"/>
    <property type="evidence" value="ECO:0007669"/>
    <property type="project" value="UniProtKB-UniRule"/>
</dbReference>
<dbReference type="PROSITE" id="PS51320">
    <property type="entry name" value="TIFY"/>
    <property type="match status" value="1"/>
</dbReference>
<comment type="subcellular location">
    <subcellularLocation>
        <location evidence="4">Nucleus</location>
    </subcellularLocation>
</comment>
<dbReference type="GO" id="GO:0031347">
    <property type="term" value="P:regulation of defense response"/>
    <property type="evidence" value="ECO:0007669"/>
    <property type="project" value="UniProtKB-UniRule"/>
</dbReference>
<protein>
    <recommendedName>
        <fullName evidence="4">Protein TIFY</fullName>
    </recommendedName>
    <alternativeName>
        <fullName evidence="4">Jasmonate ZIM domain-containing protein</fullName>
    </alternativeName>
</protein>
<evidence type="ECO:0000259" key="6">
    <source>
        <dbReference type="PROSITE" id="PS51320"/>
    </source>
</evidence>
<dbReference type="FunCoup" id="A0A6I9SKB8">
    <property type="interactions" value="17"/>
</dbReference>
<dbReference type="GeneID" id="105059530"/>
<dbReference type="Pfam" id="PF06200">
    <property type="entry name" value="tify"/>
    <property type="match status" value="1"/>
</dbReference>
<feature type="domain" description="Tify" evidence="6">
    <location>
        <begin position="41"/>
        <end position="75"/>
    </location>
</feature>
<dbReference type="InterPro" id="IPR010399">
    <property type="entry name" value="Tify_dom"/>
</dbReference>
<reference evidence="8" key="1">
    <citation type="submission" date="2025-08" db="UniProtKB">
        <authorList>
            <consortium name="RefSeq"/>
        </authorList>
    </citation>
    <scope>IDENTIFICATION</scope>
</reference>
<organism evidence="7 8">
    <name type="scientific">Elaeis guineensis var. tenera</name>
    <name type="common">Oil palm</name>
    <dbReference type="NCBI Taxonomy" id="51953"/>
    <lineage>
        <taxon>Eukaryota</taxon>
        <taxon>Viridiplantae</taxon>
        <taxon>Streptophyta</taxon>
        <taxon>Embryophyta</taxon>
        <taxon>Tracheophyta</taxon>
        <taxon>Spermatophyta</taxon>
        <taxon>Magnoliopsida</taxon>
        <taxon>Liliopsida</taxon>
        <taxon>Arecaceae</taxon>
        <taxon>Arecoideae</taxon>
        <taxon>Cocoseae</taxon>
        <taxon>Elaeidinae</taxon>
        <taxon>Elaeis</taxon>
    </lineage>
</organism>
<feature type="region of interest" description="Disordered" evidence="5">
    <location>
        <begin position="1"/>
        <end position="41"/>
    </location>
</feature>
<dbReference type="AlphaFoldDB" id="A0A6I9SKB8"/>
<dbReference type="InterPro" id="IPR018467">
    <property type="entry name" value="CCT_CS"/>
</dbReference>
<accession>A0A6I9SKB8</accession>
<dbReference type="PANTHER" id="PTHR33077">
    <property type="entry name" value="PROTEIN TIFY 4A-RELATED-RELATED"/>
    <property type="match status" value="1"/>
</dbReference>
<feature type="compositionally biased region" description="Polar residues" evidence="5">
    <location>
        <begin position="16"/>
        <end position="33"/>
    </location>
</feature>
<dbReference type="Proteomes" id="UP000504607">
    <property type="component" value="Chromosome 1"/>
</dbReference>
<evidence type="ECO:0000313" key="8">
    <source>
        <dbReference type="RefSeq" id="XP_010941162.1"/>
    </source>
</evidence>